<feature type="compositionally biased region" description="Acidic residues" evidence="1">
    <location>
        <begin position="895"/>
        <end position="909"/>
    </location>
</feature>
<dbReference type="SUPFAM" id="SSF46689">
    <property type="entry name" value="Homeodomain-like"/>
    <property type="match status" value="1"/>
</dbReference>
<feature type="compositionally biased region" description="Polar residues" evidence="1">
    <location>
        <begin position="303"/>
        <end position="315"/>
    </location>
</feature>
<feature type="compositionally biased region" description="Polar residues" evidence="1">
    <location>
        <begin position="769"/>
        <end position="785"/>
    </location>
</feature>
<accession>A0A4Y7SSW8</accession>
<gene>
    <name evidence="3" type="ORF">FA13DRAFT_1777761</name>
</gene>
<feature type="region of interest" description="Disordered" evidence="1">
    <location>
        <begin position="732"/>
        <end position="917"/>
    </location>
</feature>
<feature type="compositionally biased region" description="Basic and acidic residues" evidence="1">
    <location>
        <begin position="669"/>
        <end position="680"/>
    </location>
</feature>
<evidence type="ECO:0000256" key="1">
    <source>
        <dbReference type="SAM" id="MobiDB-lite"/>
    </source>
</evidence>
<feature type="compositionally biased region" description="Basic and acidic residues" evidence="1">
    <location>
        <begin position="471"/>
        <end position="495"/>
    </location>
</feature>
<dbReference type="InterPro" id="IPR009057">
    <property type="entry name" value="Homeodomain-like_sf"/>
</dbReference>
<dbReference type="InterPro" id="IPR015010">
    <property type="entry name" value="TERF2IP_Myb"/>
</dbReference>
<feature type="compositionally biased region" description="Basic and acidic residues" evidence="1">
    <location>
        <begin position="436"/>
        <end position="445"/>
    </location>
</feature>
<dbReference type="EMBL" id="QPFP01000064">
    <property type="protein sequence ID" value="TEB24704.1"/>
    <property type="molecule type" value="Genomic_DNA"/>
</dbReference>
<feature type="compositionally biased region" description="Acidic residues" evidence="1">
    <location>
        <begin position="653"/>
        <end position="668"/>
    </location>
</feature>
<feature type="compositionally biased region" description="Basic residues" evidence="1">
    <location>
        <begin position="235"/>
        <end position="246"/>
    </location>
</feature>
<evidence type="ECO:0000313" key="4">
    <source>
        <dbReference type="Proteomes" id="UP000298030"/>
    </source>
</evidence>
<name>A0A4Y7SSW8_COPMI</name>
<feature type="compositionally biased region" description="Polar residues" evidence="1">
    <location>
        <begin position="214"/>
        <end position="232"/>
    </location>
</feature>
<feature type="compositionally biased region" description="Basic and acidic residues" evidence="1">
    <location>
        <begin position="165"/>
        <end position="177"/>
    </location>
</feature>
<dbReference type="Pfam" id="PF08914">
    <property type="entry name" value="Myb_Rap1"/>
    <property type="match status" value="1"/>
</dbReference>
<feature type="compositionally biased region" description="Polar residues" evidence="1">
    <location>
        <begin position="448"/>
        <end position="457"/>
    </location>
</feature>
<organism evidence="3 4">
    <name type="scientific">Coprinellus micaceus</name>
    <name type="common">Glistening ink-cap mushroom</name>
    <name type="synonym">Coprinus micaceus</name>
    <dbReference type="NCBI Taxonomy" id="71717"/>
    <lineage>
        <taxon>Eukaryota</taxon>
        <taxon>Fungi</taxon>
        <taxon>Dikarya</taxon>
        <taxon>Basidiomycota</taxon>
        <taxon>Agaricomycotina</taxon>
        <taxon>Agaricomycetes</taxon>
        <taxon>Agaricomycetidae</taxon>
        <taxon>Agaricales</taxon>
        <taxon>Agaricineae</taxon>
        <taxon>Psathyrellaceae</taxon>
        <taxon>Coprinellus</taxon>
    </lineage>
</organism>
<sequence>MLQVPGRTAFSEKDIEHLLKYLGRYSTAGSGRMGNTIYKELVENADGRWPWSQRHTWQSWRDNYKRNAADYDSKIRKLQRKKGLIEGPTREITSRPAQPTGSKRKASGTAEELHSAKRLKPSSNAVAGPSNSQPEPRKQGSLFTDSEDDEVSQAHQDKQPSSQRRPGELERSTREPVRTPLTQGGEGQNEERTVAKAEKLGTKEKAPPAIAGTVSKTAQTSGTSEPTSNTAKPLSKPKPRLVPRKRIVNEDPFVSSPPARSPPVSQPPSSSPRRKPPKYIEGPFRNTLSTGSSWPPARRASKAKTSVPSIAVATTPSPEMMPPPKPLVRTNATTTSSNSRPLPSPSSSSRSKQVRQHVAVNTTPSSSKNQLPPGRYQSIDEVIDLTQDPPFSEPKAKPAKKHTPASAQSAHGSAARNPAPIKVGSLGKLTSGGQHSLKENGEAKRPSGVSNDMNSRPTRPITVARSFPQTHDPKNREPSLHRRGSDGDAGAHSDDREDEAEDVFTEKKPSPRPPAETHSNDLRLQIHRMPEAPIPHIDLKDVSGSAVSRSRRQSSTSTASRTSSRRGSLAARRDSLLSHGSRRSSSVAIRDMEIFEQAGRQKLLGDMAKRYGFDLSVAAGAYGRLQDLEKTQVFLSRLRDEADAAGRALLSEFLDEESDDSNEEEEGGVEERAQRVPIDELRDDTDTASISTLQQLKKSHTRRSSGPRQSLTIRPIPDEEVDKYALTVEEYSAPRRSRAGKYVRQHRPHIMPYSQTPGAMLGQLPYGSQERSPPQIDLNQYSSSPLKARKSMDQESLPPSSPPREHDDGEEPDEQERDDLEDKYEDLFGGVERGTSPDEVEQELFERFDADDDQGGGGGDRDANAGMDMDDDDDGREGGEEEDGDADRAKAGEVPETDSDAGPVDEEAPGAEGQHHPQYIFSRLHQADQKLQRQLARFANSVNRDNKYKMEKWEAKQDPGILAAHHMLLCQIVLQKLKEGAEKPFRLDDYYDEALQDSEEE</sequence>
<feature type="compositionally biased region" description="Polar residues" evidence="1">
    <location>
        <begin position="359"/>
        <end position="370"/>
    </location>
</feature>
<feature type="compositionally biased region" description="Basic residues" evidence="1">
    <location>
        <begin position="735"/>
        <end position="749"/>
    </location>
</feature>
<protein>
    <recommendedName>
        <fullName evidence="2">TERF2-interacting telomeric protein 1 Myb domain-containing protein</fullName>
    </recommendedName>
</protein>
<feature type="region of interest" description="Disordered" evidence="1">
    <location>
        <begin position="652"/>
        <end position="716"/>
    </location>
</feature>
<feature type="compositionally biased region" description="Acidic residues" evidence="1">
    <location>
        <begin position="868"/>
        <end position="885"/>
    </location>
</feature>
<feature type="compositionally biased region" description="Polar residues" evidence="1">
    <location>
        <begin position="121"/>
        <end position="134"/>
    </location>
</feature>
<feature type="compositionally biased region" description="Low complexity" evidence="1">
    <location>
        <begin position="330"/>
        <end position="351"/>
    </location>
</feature>
<dbReference type="STRING" id="71717.A0A4Y7SSW8"/>
<evidence type="ECO:0000313" key="3">
    <source>
        <dbReference type="EMBL" id="TEB24704.1"/>
    </source>
</evidence>
<feature type="domain" description="TERF2-interacting telomeric protein 1 Myb" evidence="2">
    <location>
        <begin position="10"/>
        <end position="67"/>
    </location>
</feature>
<keyword evidence="4" id="KW-1185">Reference proteome</keyword>
<feature type="region of interest" description="Disordered" evidence="1">
    <location>
        <begin position="80"/>
        <end position="583"/>
    </location>
</feature>
<comment type="caution">
    <text evidence="3">The sequence shown here is derived from an EMBL/GenBank/DDBJ whole genome shotgun (WGS) entry which is preliminary data.</text>
</comment>
<evidence type="ECO:0000259" key="2">
    <source>
        <dbReference type="Pfam" id="PF08914"/>
    </source>
</evidence>
<feature type="compositionally biased region" description="Polar residues" evidence="1">
    <location>
        <begin position="687"/>
        <end position="696"/>
    </location>
</feature>
<dbReference type="AlphaFoldDB" id="A0A4Y7SSW8"/>
<feature type="compositionally biased region" description="Basic and acidic residues" evidence="1">
    <location>
        <begin position="189"/>
        <end position="206"/>
    </location>
</feature>
<feature type="compositionally biased region" description="Acidic residues" evidence="1">
    <location>
        <begin position="838"/>
        <end position="854"/>
    </location>
</feature>
<feature type="compositionally biased region" description="Low complexity" evidence="1">
    <location>
        <begin position="542"/>
        <end position="570"/>
    </location>
</feature>
<feature type="compositionally biased region" description="Pro residues" evidence="1">
    <location>
        <begin position="259"/>
        <end position="270"/>
    </location>
</feature>
<feature type="compositionally biased region" description="Acidic residues" evidence="1">
    <location>
        <begin position="808"/>
        <end position="824"/>
    </location>
</feature>
<dbReference type="Proteomes" id="UP000298030">
    <property type="component" value="Unassembled WGS sequence"/>
</dbReference>
<proteinExistence type="predicted"/>
<dbReference type="OrthoDB" id="435460at2759"/>
<reference evidence="3 4" key="1">
    <citation type="journal article" date="2019" name="Nat. Ecol. Evol.">
        <title>Megaphylogeny resolves global patterns of mushroom evolution.</title>
        <authorList>
            <person name="Varga T."/>
            <person name="Krizsan K."/>
            <person name="Foldi C."/>
            <person name="Dima B."/>
            <person name="Sanchez-Garcia M."/>
            <person name="Sanchez-Ramirez S."/>
            <person name="Szollosi G.J."/>
            <person name="Szarkandi J.G."/>
            <person name="Papp V."/>
            <person name="Albert L."/>
            <person name="Andreopoulos W."/>
            <person name="Angelini C."/>
            <person name="Antonin V."/>
            <person name="Barry K.W."/>
            <person name="Bougher N.L."/>
            <person name="Buchanan P."/>
            <person name="Buyck B."/>
            <person name="Bense V."/>
            <person name="Catcheside P."/>
            <person name="Chovatia M."/>
            <person name="Cooper J."/>
            <person name="Damon W."/>
            <person name="Desjardin D."/>
            <person name="Finy P."/>
            <person name="Geml J."/>
            <person name="Haridas S."/>
            <person name="Hughes K."/>
            <person name="Justo A."/>
            <person name="Karasinski D."/>
            <person name="Kautmanova I."/>
            <person name="Kiss B."/>
            <person name="Kocsube S."/>
            <person name="Kotiranta H."/>
            <person name="LaButti K.M."/>
            <person name="Lechner B.E."/>
            <person name="Liimatainen K."/>
            <person name="Lipzen A."/>
            <person name="Lukacs Z."/>
            <person name="Mihaltcheva S."/>
            <person name="Morgado L.N."/>
            <person name="Niskanen T."/>
            <person name="Noordeloos M.E."/>
            <person name="Ohm R.A."/>
            <person name="Ortiz-Santana B."/>
            <person name="Ovrebo C."/>
            <person name="Racz N."/>
            <person name="Riley R."/>
            <person name="Savchenko A."/>
            <person name="Shiryaev A."/>
            <person name="Soop K."/>
            <person name="Spirin V."/>
            <person name="Szebenyi C."/>
            <person name="Tomsovsky M."/>
            <person name="Tulloss R.E."/>
            <person name="Uehling J."/>
            <person name="Grigoriev I.V."/>
            <person name="Vagvolgyi C."/>
            <person name="Papp T."/>
            <person name="Martin F.M."/>
            <person name="Miettinen O."/>
            <person name="Hibbett D.S."/>
            <person name="Nagy L.G."/>
        </authorList>
    </citation>
    <scope>NUCLEOTIDE SEQUENCE [LARGE SCALE GENOMIC DNA]</scope>
    <source>
        <strain evidence="3 4">FP101781</strain>
    </source>
</reference>
<dbReference type="Gene3D" id="1.10.10.60">
    <property type="entry name" value="Homeodomain-like"/>
    <property type="match status" value="1"/>
</dbReference>
<dbReference type="CDD" id="cd11655">
    <property type="entry name" value="rap1_myb-like"/>
    <property type="match status" value="1"/>
</dbReference>